<dbReference type="InParanoid" id="B2WEV6"/>
<keyword evidence="1" id="KW-0175">Coiled coil</keyword>
<dbReference type="HOGENOM" id="CLU_1343874_0_0_1"/>
<dbReference type="Proteomes" id="UP000001471">
    <property type="component" value="Unassembled WGS sequence"/>
</dbReference>
<gene>
    <name evidence="3" type="ORF">PTRG_08679</name>
</gene>
<evidence type="ECO:0000313" key="4">
    <source>
        <dbReference type="Proteomes" id="UP000001471"/>
    </source>
</evidence>
<dbReference type="RefSeq" id="XP_001939011.2">
    <property type="nucleotide sequence ID" value="XM_001938976.2"/>
</dbReference>
<evidence type="ECO:0000313" key="3">
    <source>
        <dbReference type="EMBL" id="EDU51598.1"/>
    </source>
</evidence>
<dbReference type="KEGG" id="ptrr:6346966"/>
<evidence type="ECO:0000256" key="1">
    <source>
        <dbReference type="SAM" id="Coils"/>
    </source>
</evidence>
<accession>B2WEV6</accession>
<dbReference type="GeneID" id="6346966"/>
<dbReference type="AlphaFoldDB" id="B2WEV6"/>
<reference evidence="4" key="1">
    <citation type="journal article" date="2013" name="G3 (Bethesda)">
        <title>Comparative genomics of a plant-pathogenic fungus, Pyrenophora tritici-repentis, reveals transduplication and the impact of repeat elements on pathogenicity and population divergence.</title>
        <authorList>
            <person name="Manning V.A."/>
            <person name="Pandelova I."/>
            <person name="Dhillon B."/>
            <person name="Wilhelm L.J."/>
            <person name="Goodwin S.B."/>
            <person name="Berlin A.M."/>
            <person name="Figueroa M."/>
            <person name="Freitag M."/>
            <person name="Hane J.K."/>
            <person name="Henrissat B."/>
            <person name="Holman W.H."/>
            <person name="Kodira C.D."/>
            <person name="Martin J."/>
            <person name="Oliver R.P."/>
            <person name="Robbertse B."/>
            <person name="Schackwitz W."/>
            <person name="Schwartz D.C."/>
            <person name="Spatafora J.W."/>
            <person name="Turgeon B.G."/>
            <person name="Yandava C."/>
            <person name="Young S."/>
            <person name="Zhou S."/>
            <person name="Zeng Q."/>
            <person name="Grigoriev I.V."/>
            <person name="Ma L.-J."/>
            <person name="Ciuffetti L.M."/>
        </authorList>
    </citation>
    <scope>NUCLEOTIDE SEQUENCE [LARGE SCALE GENOMIC DNA]</scope>
    <source>
        <strain evidence="4">Pt-1C-BFP</strain>
    </source>
</reference>
<feature type="region of interest" description="Disordered" evidence="2">
    <location>
        <begin position="36"/>
        <end position="62"/>
    </location>
</feature>
<feature type="compositionally biased region" description="Basic and acidic residues" evidence="2">
    <location>
        <begin position="41"/>
        <end position="51"/>
    </location>
</feature>
<evidence type="ECO:0000256" key="2">
    <source>
        <dbReference type="SAM" id="MobiDB-lite"/>
    </source>
</evidence>
<dbReference type="EMBL" id="DS231623">
    <property type="protein sequence ID" value="EDU51598.1"/>
    <property type="molecule type" value="Genomic_DNA"/>
</dbReference>
<organism evidence="3 4">
    <name type="scientific">Pyrenophora tritici-repentis (strain Pt-1C-BFP)</name>
    <name type="common">Wheat tan spot fungus</name>
    <name type="synonym">Drechslera tritici-repentis</name>
    <dbReference type="NCBI Taxonomy" id="426418"/>
    <lineage>
        <taxon>Eukaryota</taxon>
        <taxon>Fungi</taxon>
        <taxon>Dikarya</taxon>
        <taxon>Ascomycota</taxon>
        <taxon>Pezizomycotina</taxon>
        <taxon>Dothideomycetes</taxon>
        <taxon>Pleosporomycetidae</taxon>
        <taxon>Pleosporales</taxon>
        <taxon>Pleosporineae</taxon>
        <taxon>Pleosporaceae</taxon>
        <taxon>Pyrenophora</taxon>
    </lineage>
</organism>
<name>B2WEV6_PYRTR</name>
<protein>
    <submittedName>
        <fullName evidence="3">Uncharacterized protein</fullName>
    </submittedName>
</protein>
<feature type="coiled-coil region" evidence="1">
    <location>
        <begin position="154"/>
        <end position="188"/>
    </location>
</feature>
<sequence length="204" mass="23519">MMLQQMLKPTKCSMMIELDTHRGTCRSKQLYRQRIPMVEVKQAKREPEEHSSSAQGKGKSQDQVFDDKCTAIELSMQGQIEALRYAFDKKLDTKFKQLKAEFEEKLAAEIKKADDDRATGINKLEYKFDQKFTTRTSLQEKKFNMGLAAEPQKSKTLEYEAKIMTAKAKKLQENKAAIEAELDPLHLELQENRECRAMLGGYTI</sequence>
<proteinExistence type="predicted"/>